<dbReference type="SUPFAM" id="SSF55681">
    <property type="entry name" value="Class II aaRS and biotin synthetases"/>
    <property type="match status" value="1"/>
</dbReference>
<reference evidence="3" key="1">
    <citation type="journal article" date="2019" name="Int. J. Syst. Evol. Microbiol.">
        <title>The Global Catalogue of Microorganisms (GCM) 10K type strain sequencing project: providing services to taxonomists for standard genome sequencing and annotation.</title>
        <authorList>
            <consortium name="The Broad Institute Genomics Platform"/>
            <consortium name="The Broad Institute Genome Sequencing Center for Infectious Disease"/>
            <person name="Wu L."/>
            <person name="Ma J."/>
        </authorList>
    </citation>
    <scope>NUCLEOTIDE SEQUENCE [LARGE SCALE GENOMIC DNA]</scope>
    <source>
        <strain evidence="3">KCTC 42443</strain>
    </source>
</reference>
<dbReference type="InterPro" id="IPR041715">
    <property type="entry name" value="HisRS-like_core"/>
</dbReference>
<feature type="domain" description="Class II Histidinyl-tRNA synthetase (HisRS)-like catalytic core" evidence="1">
    <location>
        <begin position="220"/>
        <end position="350"/>
    </location>
</feature>
<evidence type="ECO:0000313" key="3">
    <source>
        <dbReference type="Proteomes" id="UP000609802"/>
    </source>
</evidence>
<comment type="caution">
    <text evidence="2">The sequence shown here is derived from an EMBL/GenBank/DDBJ whole genome shotgun (WGS) entry which is preliminary data.</text>
</comment>
<dbReference type="GO" id="GO:0016757">
    <property type="term" value="F:glycosyltransferase activity"/>
    <property type="evidence" value="ECO:0007669"/>
    <property type="project" value="UniProtKB-KW"/>
</dbReference>
<evidence type="ECO:0000313" key="2">
    <source>
        <dbReference type="EMBL" id="GHE99941.1"/>
    </source>
</evidence>
<dbReference type="PIRSF" id="PIRSF001549">
    <property type="entry name" value="His-tRNA_synth"/>
    <property type="match status" value="1"/>
</dbReference>
<organism evidence="2 3">
    <name type="scientific">Aliiroseovarius zhejiangensis</name>
    <dbReference type="NCBI Taxonomy" id="1632025"/>
    <lineage>
        <taxon>Bacteria</taxon>
        <taxon>Pseudomonadati</taxon>
        <taxon>Pseudomonadota</taxon>
        <taxon>Alphaproteobacteria</taxon>
        <taxon>Rhodobacterales</taxon>
        <taxon>Paracoccaceae</taxon>
        <taxon>Aliiroseovarius</taxon>
    </lineage>
</organism>
<feature type="domain" description="Class II Histidinyl-tRNA synthetase (HisRS)-like catalytic core" evidence="1">
    <location>
        <begin position="5"/>
        <end position="170"/>
    </location>
</feature>
<evidence type="ECO:0000259" key="1">
    <source>
        <dbReference type="Pfam" id="PF13393"/>
    </source>
</evidence>
<dbReference type="Pfam" id="PF13393">
    <property type="entry name" value="tRNA-synt_His"/>
    <property type="match status" value="2"/>
</dbReference>
<name>A0ABQ3J351_9RHOB</name>
<dbReference type="InterPro" id="IPR045864">
    <property type="entry name" value="aa-tRNA-synth_II/BPL/LPL"/>
</dbReference>
<dbReference type="EMBL" id="BNCH01000004">
    <property type="protein sequence ID" value="GHE99941.1"/>
    <property type="molecule type" value="Genomic_DNA"/>
</dbReference>
<dbReference type="PANTHER" id="PTHR43707">
    <property type="entry name" value="HISTIDYL-TRNA SYNTHETASE"/>
    <property type="match status" value="1"/>
</dbReference>
<protein>
    <submittedName>
        <fullName evidence="2">ATP phosphoribosyltransferase regulatory subunit</fullName>
    </submittedName>
</protein>
<keyword evidence="2" id="KW-0808">Transferase</keyword>
<dbReference type="RefSeq" id="WP_191286475.1">
    <property type="nucleotide sequence ID" value="NZ_BNCH01000004.1"/>
</dbReference>
<sequence length="367" mass="40613">MADKARVRDEATRFLTFFEGHGACVVEADILQPAETLLDLYGEDIRARAFVTHDPDLGEMMLRPDFTVPVVQMHMAEGAEPARYAYMGEVFRAQDETRHRASEYFQVGYEVFDRAAPIEADAEVFALLKEVLAPLNLRAATGDMGLLLAAVRGLRTTERRKSALLRHIWRPRRFRALIDRFAGRAPLPDGRAQLLVADDPFDADTPHIGLRSPSEIAERVAALHEDAAAAPISAQEVELLDDLLGLRETTANVLEHLRDIAVDMPAIAAAVDRLEARAEALERRGVDVARLDFEGSYGRTSMEYYDGFVFGFYSETRPDLPPVATGGRYDALTRVLGNQNGDRRDIPAVGGVIRPELTLELTGEAGQ</sequence>
<dbReference type="Gene3D" id="3.30.930.10">
    <property type="entry name" value="Bira Bifunctional Protein, Domain 2"/>
    <property type="match status" value="1"/>
</dbReference>
<dbReference type="NCBIfam" id="NF008952">
    <property type="entry name" value="PRK12295.1-5"/>
    <property type="match status" value="1"/>
</dbReference>
<keyword evidence="2" id="KW-0328">Glycosyltransferase</keyword>
<dbReference type="PANTHER" id="PTHR43707:SF1">
    <property type="entry name" value="HISTIDINE--TRNA LIGASE, MITOCHONDRIAL-RELATED"/>
    <property type="match status" value="1"/>
</dbReference>
<gene>
    <name evidence="2" type="ORF">GCM10016455_20980</name>
</gene>
<dbReference type="InterPro" id="IPR004516">
    <property type="entry name" value="HisRS/HisZ"/>
</dbReference>
<accession>A0ABQ3J351</accession>
<dbReference type="Proteomes" id="UP000609802">
    <property type="component" value="Unassembled WGS sequence"/>
</dbReference>
<proteinExistence type="predicted"/>
<keyword evidence="3" id="KW-1185">Reference proteome</keyword>